<dbReference type="GO" id="GO:0004132">
    <property type="term" value="F:dCMP deaminase activity"/>
    <property type="evidence" value="ECO:0007669"/>
    <property type="project" value="UniProtKB-EC"/>
</dbReference>
<dbReference type="InterPro" id="IPR016192">
    <property type="entry name" value="APOBEC/CMP_deaminase_Zn-bd"/>
</dbReference>
<proteinExistence type="inferred from homology"/>
<comment type="cofactor">
    <cofactor evidence="1">
        <name>Zn(2+)</name>
        <dbReference type="ChEBI" id="CHEBI:29105"/>
    </cofactor>
</comment>
<dbReference type="PROSITE" id="PS51747">
    <property type="entry name" value="CYT_DCMP_DEAMINASES_2"/>
    <property type="match status" value="1"/>
</dbReference>
<dbReference type="FunFam" id="3.40.140.10:FF:000021">
    <property type="entry name" value="Deoxycytidylate deaminase"/>
    <property type="match status" value="1"/>
</dbReference>
<protein>
    <recommendedName>
        <fullName evidence="8">dCMP deaminase</fullName>
        <ecNumber evidence="7">3.5.4.12</ecNumber>
    </recommendedName>
    <alternativeName>
        <fullName evidence="8">dCMP deaminase</fullName>
    </alternativeName>
</protein>
<reference evidence="10 11" key="1">
    <citation type="submission" date="2020-06" db="EMBL/GenBank/DDBJ databases">
        <authorList>
            <person name="Li R."/>
            <person name="Bekaert M."/>
        </authorList>
    </citation>
    <scope>NUCLEOTIDE SEQUENCE [LARGE SCALE GENOMIC DNA]</scope>
    <source>
        <strain evidence="11">wild</strain>
    </source>
</reference>
<evidence type="ECO:0000256" key="4">
    <source>
        <dbReference type="ARBA" id="ARBA00022727"/>
    </source>
</evidence>
<keyword evidence="6" id="KW-0862">Zinc</keyword>
<sequence length="201" mass="23010">MSSAKNISDEFKEKCDITGVKNKKRENYLDWPDYFMAIAFLSAQRSKDPRTQVGACIVNEENKIVGIGYNGMPIGCHDDLMPWGREHSDILQTKQLYVCHAELNAVLNKNSSDVKNCTIYVALFPCNECAKVVIQSGIKQVVYYSDKYHDKPEFIASRKMMDMAGVKYRQHIPKRTQILIDFSVIENMTQEVKDVLNKESD</sequence>
<accession>A0A6J8ETG4</accession>
<evidence type="ECO:0000256" key="7">
    <source>
        <dbReference type="ARBA" id="ARBA00038938"/>
    </source>
</evidence>
<dbReference type="SUPFAM" id="SSF53927">
    <property type="entry name" value="Cytidine deaminase-like"/>
    <property type="match status" value="1"/>
</dbReference>
<dbReference type="CDD" id="cd01286">
    <property type="entry name" value="deoxycytidylate_deaminase"/>
    <property type="match status" value="1"/>
</dbReference>
<dbReference type="Gene3D" id="3.40.140.10">
    <property type="entry name" value="Cytidine Deaminase, domain 2"/>
    <property type="match status" value="1"/>
</dbReference>
<name>A0A6J8ETG4_MYTCO</name>
<organism evidence="10 11">
    <name type="scientific">Mytilus coruscus</name>
    <name type="common">Sea mussel</name>
    <dbReference type="NCBI Taxonomy" id="42192"/>
    <lineage>
        <taxon>Eukaryota</taxon>
        <taxon>Metazoa</taxon>
        <taxon>Spiralia</taxon>
        <taxon>Lophotrochozoa</taxon>
        <taxon>Mollusca</taxon>
        <taxon>Bivalvia</taxon>
        <taxon>Autobranchia</taxon>
        <taxon>Pteriomorphia</taxon>
        <taxon>Mytilida</taxon>
        <taxon>Mytiloidea</taxon>
        <taxon>Mytilidae</taxon>
        <taxon>Mytilinae</taxon>
        <taxon>Mytilus</taxon>
    </lineage>
</organism>
<evidence type="ECO:0000256" key="1">
    <source>
        <dbReference type="ARBA" id="ARBA00001947"/>
    </source>
</evidence>
<keyword evidence="3" id="KW-0479">Metal-binding</keyword>
<keyword evidence="11" id="KW-1185">Reference proteome</keyword>
<evidence type="ECO:0000256" key="8">
    <source>
        <dbReference type="ARBA" id="ARBA00041763"/>
    </source>
</evidence>
<dbReference type="AlphaFoldDB" id="A0A6J8ETG4"/>
<evidence type="ECO:0000256" key="5">
    <source>
        <dbReference type="ARBA" id="ARBA00022801"/>
    </source>
</evidence>
<dbReference type="InterPro" id="IPR015517">
    <property type="entry name" value="dCMP_deaminase-rel"/>
</dbReference>
<evidence type="ECO:0000313" key="11">
    <source>
        <dbReference type="Proteomes" id="UP000507470"/>
    </source>
</evidence>
<comment type="similarity">
    <text evidence="2">Belongs to the cytidine and deoxycytidylate deaminase family.</text>
</comment>
<dbReference type="GO" id="GO:0008270">
    <property type="term" value="F:zinc ion binding"/>
    <property type="evidence" value="ECO:0007669"/>
    <property type="project" value="InterPro"/>
</dbReference>
<keyword evidence="5 10" id="KW-0378">Hydrolase</keyword>
<dbReference type="GO" id="GO:0009165">
    <property type="term" value="P:nucleotide biosynthetic process"/>
    <property type="evidence" value="ECO:0007669"/>
    <property type="project" value="UniProtKB-KW"/>
</dbReference>
<evidence type="ECO:0000256" key="3">
    <source>
        <dbReference type="ARBA" id="ARBA00022723"/>
    </source>
</evidence>
<feature type="domain" description="CMP/dCMP-type deaminase" evidence="9">
    <location>
        <begin position="30"/>
        <end position="158"/>
    </location>
</feature>
<gene>
    <name evidence="10" type="ORF">MCOR_54817</name>
</gene>
<dbReference type="Proteomes" id="UP000507470">
    <property type="component" value="Unassembled WGS sequence"/>
</dbReference>
<evidence type="ECO:0000313" key="10">
    <source>
        <dbReference type="EMBL" id="CAC5422795.1"/>
    </source>
</evidence>
<dbReference type="OrthoDB" id="6710946at2759"/>
<dbReference type="EC" id="3.5.4.12" evidence="7"/>
<evidence type="ECO:0000259" key="9">
    <source>
        <dbReference type="PROSITE" id="PS51747"/>
    </source>
</evidence>
<dbReference type="EMBL" id="CACVKT020009700">
    <property type="protein sequence ID" value="CAC5422795.1"/>
    <property type="molecule type" value="Genomic_DNA"/>
</dbReference>
<dbReference type="InterPro" id="IPR002125">
    <property type="entry name" value="CMP_dCMP_dom"/>
</dbReference>
<dbReference type="Pfam" id="PF00383">
    <property type="entry name" value="dCMP_cyt_deam_1"/>
    <property type="match status" value="1"/>
</dbReference>
<dbReference type="PROSITE" id="PS00903">
    <property type="entry name" value="CYT_DCMP_DEAMINASES_1"/>
    <property type="match status" value="1"/>
</dbReference>
<evidence type="ECO:0000256" key="6">
    <source>
        <dbReference type="ARBA" id="ARBA00022833"/>
    </source>
</evidence>
<dbReference type="PANTHER" id="PTHR11086:SF18">
    <property type="entry name" value="DEOXYCYTIDYLATE DEAMINASE"/>
    <property type="match status" value="1"/>
</dbReference>
<dbReference type="GO" id="GO:0005737">
    <property type="term" value="C:cytoplasm"/>
    <property type="evidence" value="ECO:0007669"/>
    <property type="project" value="TreeGrafter"/>
</dbReference>
<dbReference type="InterPro" id="IPR035105">
    <property type="entry name" value="Deoxycytidylate_deaminase_dom"/>
</dbReference>
<dbReference type="PANTHER" id="PTHR11086">
    <property type="entry name" value="DEOXYCYTIDYLATE DEAMINASE-RELATED"/>
    <property type="match status" value="1"/>
</dbReference>
<dbReference type="InterPro" id="IPR016193">
    <property type="entry name" value="Cytidine_deaminase-like"/>
</dbReference>
<keyword evidence="4" id="KW-0545">Nucleotide biosynthesis</keyword>
<evidence type="ECO:0000256" key="2">
    <source>
        <dbReference type="ARBA" id="ARBA00006576"/>
    </source>
</evidence>